<keyword evidence="2" id="KW-1185">Reference proteome</keyword>
<accession>A0ACA9YF96</accession>
<evidence type="ECO:0000313" key="2">
    <source>
        <dbReference type="Proteomes" id="UP001152531"/>
    </source>
</evidence>
<reference evidence="1" key="1">
    <citation type="submission" date="2022-06" db="EMBL/GenBank/DDBJ databases">
        <authorList>
            <person name="Legras J.-L."/>
            <person name="Devillers H."/>
            <person name="Grondin C."/>
        </authorList>
    </citation>
    <scope>NUCLEOTIDE SEQUENCE</scope>
    <source>
        <strain evidence="1">CLIB 1444</strain>
    </source>
</reference>
<sequence length="663" mass="74998">MSQRSNSLPEIGKPKSSNKPQIIFIHKLYDMLLDSNLNHLIWWSKSGDSFFIIPNEEFSKVLSFFFKHTNIASFIRQLNMYGFHKVNDLKDDKKDDKEIDRDDRDNGDNNVNIDKSKDYETNHFRFDKSNESSPLKNVDRIVNDEIKEEIETDDQEPEKEKDLKDKDEKDKIVKWEFKHSNGQFKRGDIESLKLIKRRSSKNITKEILISNNNYSPQSNLSLNQPTNNLAPTTPSSQSNSRSTSNAGLNFQNLSNGPPPLPTNSSNASSQIDDISSYHQNLVNNQINLQNSISIDKYLELLNNFNNLKYELSNLLNKFDYFLNDYKFSQKNLIKLIEILQSNNLNDLNNFKNSLISNLNESIIVNEGFLKGGVNYYPLNPYYSLRASHGNKSVSIGPEQNPQGPSTQSIPQPGSHLQHPPNVQSGPNGQNGANPPSQLQSSPQSVNNPSNQHLPHIGPPHMPPHQIPPHHQIPIQNYQPFPLNSPNSPHHQSPHFTPVSPFPTSAPFLNPHHPPQQLNRASRSYSPMSRDYFPVMDPPTPRNSIDQRRESTPQHQTQAQTTQFAQPPSNLTPQSSSNTVPGTKDTQTQSIHSNANTTNTTTLNPPANITTTPSQTNLNSNFGLGIMEDKERLPSVSELDKSIQNSKEKRKMSDDGNEVKKLKF</sequence>
<dbReference type="Proteomes" id="UP001152531">
    <property type="component" value="Unassembled WGS sequence"/>
</dbReference>
<organism evidence="1 2">
    <name type="scientific">[Candida] jaroonii</name>
    <dbReference type="NCBI Taxonomy" id="467808"/>
    <lineage>
        <taxon>Eukaryota</taxon>
        <taxon>Fungi</taxon>
        <taxon>Dikarya</taxon>
        <taxon>Ascomycota</taxon>
        <taxon>Saccharomycotina</taxon>
        <taxon>Pichiomycetes</taxon>
        <taxon>Debaryomycetaceae</taxon>
        <taxon>Yamadazyma</taxon>
    </lineage>
</organism>
<gene>
    <name evidence="1" type="ORF">CLIB1444_20S00298</name>
</gene>
<name>A0ACA9YF96_9ASCO</name>
<proteinExistence type="predicted"/>
<evidence type="ECO:0000313" key="1">
    <source>
        <dbReference type="EMBL" id="CAH6723767.1"/>
    </source>
</evidence>
<protein>
    <submittedName>
        <fullName evidence="1">Uncharacterized protein</fullName>
    </submittedName>
</protein>
<comment type="caution">
    <text evidence="1">The sequence shown here is derived from an EMBL/GenBank/DDBJ whole genome shotgun (WGS) entry which is preliminary data.</text>
</comment>
<dbReference type="EMBL" id="CALSDN010000020">
    <property type="protein sequence ID" value="CAH6723767.1"/>
    <property type="molecule type" value="Genomic_DNA"/>
</dbReference>